<sequence length="377" mass="44479">MKHPGATLRFLRKSKKMTLNELAQGEVSVAFLSRFEREDCDISFTHLLHLLERLHVSVDEFLYISNGYEVGDFQDFFTHLKRYVMEDNLHMLQVTREKMRDYYNRKKRDHYLHFSALAALYAHRISKQDPDPNDVRILSDYLERVTIWGYYELVVYANSMYSFPPELIIKFSRMAYEKSMDYQPLEIGLDKKQLILMNTATVLMEVGRLAEANTFLVLLNDSINKENDSYMKIKLIYLRGIYLIKQGYRKRGESMARQAIQIFTELESVSQAATHANYLQDVLNSTIVKKIERINRKDSCFDVVHQSGCLFGFLINVGYDDRSPMLFPSFLMFLLRLRKHVRLLHREFDPVLKTRLIVHSVLESASECQLLLRQHRF</sequence>
<gene>
    <name evidence="2" type="ORF">NBRC111894_1448</name>
</gene>
<dbReference type="InterPro" id="IPR010057">
    <property type="entry name" value="Transcription_activator_Rgg_C"/>
</dbReference>
<dbReference type="NCBIfam" id="TIGR01716">
    <property type="entry name" value="RGG_Cterm"/>
    <property type="match status" value="1"/>
</dbReference>
<dbReference type="InterPro" id="IPR011990">
    <property type="entry name" value="TPR-like_helical_dom_sf"/>
</dbReference>
<protein>
    <submittedName>
        <fullName evidence="2">Positive transcriptional regulator, MutR family</fullName>
    </submittedName>
</protein>
<dbReference type="InterPro" id="IPR001387">
    <property type="entry name" value="Cro/C1-type_HTH"/>
</dbReference>
<proteinExistence type="predicted"/>
<dbReference type="InterPro" id="IPR053163">
    <property type="entry name" value="HTH-type_regulator_Rgg"/>
</dbReference>
<dbReference type="SUPFAM" id="SSF47413">
    <property type="entry name" value="lambda repressor-like DNA-binding domains"/>
    <property type="match status" value="1"/>
</dbReference>
<accession>A0A4Y1ZA49</accession>
<dbReference type="Proteomes" id="UP000319716">
    <property type="component" value="Unassembled WGS sequence"/>
</dbReference>
<feature type="domain" description="HTH cro/C1-type" evidence="1">
    <location>
        <begin position="8"/>
        <end position="61"/>
    </location>
</feature>
<comment type="caution">
    <text evidence="2">The sequence shown here is derived from an EMBL/GenBank/DDBJ whole genome shotgun (WGS) entry which is preliminary data.</text>
</comment>
<dbReference type="AlphaFoldDB" id="A0A4Y1ZA49"/>
<dbReference type="SMART" id="SM00530">
    <property type="entry name" value="HTH_XRE"/>
    <property type="match status" value="1"/>
</dbReference>
<dbReference type="Pfam" id="PF21259">
    <property type="entry name" value="Rgg_C"/>
    <property type="match status" value="1"/>
</dbReference>
<dbReference type="EMBL" id="BEXB01000009">
    <property type="protein sequence ID" value="GAY75894.1"/>
    <property type="molecule type" value="Genomic_DNA"/>
</dbReference>
<dbReference type="Gene3D" id="1.25.40.10">
    <property type="entry name" value="Tetratricopeptide repeat domain"/>
    <property type="match status" value="1"/>
</dbReference>
<dbReference type="PANTHER" id="PTHR37038">
    <property type="entry name" value="TRANSCRIPTIONAL REGULATOR-RELATED"/>
    <property type="match status" value="1"/>
</dbReference>
<organism evidence="2 3">
    <name type="scientific">Sporolactobacillus inulinus</name>
    <dbReference type="NCBI Taxonomy" id="2078"/>
    <lineage>
        <taxon>Bacteria</taxon>
        <taxon>Bacillati</taxon>
        <taxon>Bacillota</taxon>
        <taxon>Bacilli</taxon>
        <taxon>Bacillales</taxon>
        <taxon>Sporolactobacillaceae</taxon>
        <taxon>Sporolactobacillus</taxon>
    </lineage>
</organism>
<dbReference type="GO" id="GO:0003677">
    <property type="term" value="F:DNA binding"/>
    <property type="evidence" value="ECO:0007669"/>
    <property type="project" value="InterPro"/>
</dbReference>
<name>A0A4Y1ZA49_9BACL</name>
<evidence type="ECO:0000313" key="2">
    <source>
        <dbReference type="EMBL" id="GAY75894.1"/>
    </source>
</evidence>
<reference evidence="2 3" key="1">
    <citation type="submission" date="2017-11" db="EMBL/GenBank/DDBJ databases">
        <title>Draft Genome Sequence of Sporolactobacillus inulinus NBRC 111894 Isolated from Koso, a Japanese Sugar-Vegetable Fermented Beverage.</title>
        <authorList>
            <person name="Chiou T.Y."/>
            <person name="Oshima K."/>
            <person name="Suda W."/>
            <person name="Hattori M."/>
            <person name="Takahashi T."/>
        </authorList>
    </citation>
    <scope>NUCLEOTIDE SEQUENCE [LARGE SCALE GENOMIC DNA]</scope>
    <source>
        <strain evidence="2 3">NBRC111894</strain>
    </source>
</reference>
<dbReference type="CDD" id="cd00093">
    <property type="entry name" value="HTH_XRE"/>
    <property type="match status" value="1"/>
</dbReference>
<evidence type="ECO:0000259" key="1">
    <source>
        <dbReference type="PROSITE" id="PS50943"/>
    </source>
</evidence>
<dbReference type="PANTHER" id="PTHR37038:SF12">
    <property type="entry name" value="TRANSCRIPTIONAL REGULATOR"/>
    <property type="match status" value="1"/>
</dbReference>
<dbReference type="InterPro" id="IPR010982">
    <property type="entry name" value="Lambda_DNA-bd_dom_sf"/>
</dbReference>
<dbReference type="PROSITE" id="PS50943">
    <property type="entry name" value="HTH_CROC1"/>
    <property type="match status" value="1"/>
</dbReference>
<evidence type="ECO:0000313" key="3">
    <source>
        <dbReference type="Proteomes" id="UP000319716"/>
    </source>
</evidence>